<evidence type="ECO:0000313" key="3">
    <source>
        <dbReference type="Proteomes" id="UP000310200"/>
    </source>
</evidence>
<feature type="region of interest" description="Disordered" evidence="1">
    <location>
        <begin position="16"/>
        <end position="53"/>
    </location>
</feature>
<evidence type="ECO:0000256" key="1">
    <source>
        <dbReference type="SAM" id="MobiDB-lite"/>
    </source>
</evidence>
<accession>A0A4S2KDZ3</accession>
<dbReference type="EMBL" id="QBLH01002732">
    <property type="protein sequence ID" value="TGZ47320.1"/>
    <property type="molecule type" value="Genomic_DNA"/>
</dbReference>
<keyword evidence="3" id="KW-1185">Reference proteome</keyword>
<name>A0A4S2KDZ3_9HYME</name>
<feature type="compositionally biased region" description="Basic and acidic residues" evidence="1">
    <location>
        <begin position="26"/>
        <end position="37"/>
    </location>
</feature>
<comment type="caution">
    <text evidence="2">The sequence shown here is derived from an EMBL/GenBank/DDBJ whole genome shotgun (WGS) entry which is preliminary data.</text>
</comment>
<proteinExistence type="predicted"/>
<organism evidence="2 3">
    <name type="scientific">Temnothorax longispinosus</name>
    <dbReference type="NCBI Taxonomy" id="300112"/>
    <lineage>
        <taxon>Eukaryota</taxon>
        <taxon>Metazoa</taxon>
        <taxon>Ecdysozoa</taxon>
        <taxon>Arthropoda</taxon>
        <taxon>Hexapoda</taxon>
        <taxon>Insecta</taxon>
        <taxon>Pterygota</taxon>
        <taxon>Neoptera</taxon>
        <taxon>Endopterygota</taxon>
        <taxon>Hymenoptera</taxon>
        <taxon>Apocrita</taxon>
        <taxon>Aculeata</taxon>
        <taxon>Formicoidea</taxon>
        <taxon>Formicidae</taxon>
        <taxon>Myrmicinae</taxon>
        <taxon>Temnothorax</taxon>
    </lineage>
</organism>
<dbReference type="Proteomes" id="UP000310200">
    <property type="component" value="Unassembled WGS sequence"/>
</dbReference>
<sequence length="245" mass="26610">MDVYCDCCDSCVHSTGNPGGPGGRTKKPDPRLRRAGPDGKFPTARKPRRPAGTLVPDGCLVSWKLEGGLSLASRLVAPSPLPPSLISIEGWDHIEDAADAVAPQARKIILRVAQRIKKVERRCVRAKETLAARKDGRCREPAASVNHNVAISFRSSNEPYKPRCLVESLSFSRDLNYRLNFCQSESVFEEKFKGGEGKQTSSPGSAGRSHELAISSSKQYALMATCWPLPASLDPPTPVLPVVLH</sequence>
<gene>
    <name evidence="2" type="ORF">DBV15_00127</name>
</gene>
<evidence type="ECO:0000313" key="2">
    <source>
        <dbReference type="EMBL" id="TGZ47320.1"/>
    </source>
</evidence>
<reference evidence="2 3" key="1">
    <citation type="journal article" date="2019" name="Philos. Trans. R. Soc. Lond., B, Biol. Sci.">
        <title>Ant behaviour and brain gene expression of defending hosts depend on the ecological success of the intruding social parasite.</title>
        <authorList>
            <person name="Kaur R."/>
            <person name="Stoldt M."/>
            <person name="Jongepier E."/>
            <person name="Feldmeyer B."/>
            <person name="Menzel F."/>
            <person name="Bornberg-Bauer E."/>
            <person name="Foitzik S."/>
        </authorList>
    </citation>
    <scope>NUCLEOTIDE SEQUENCE [LARGE SCALE GENOMIC DNA]</scope>
    <source>
        <tissue evidence="2">Whole body</tissue>
    </source>
</reference>
<dbReference type="AlphaFoldDB" id="A0A4S2KDZ3"/>
<protein>
    <submittedName>
        <fullName evidence="2">Uncharacterized protein</fullName>
    </submittedName>
</protein>